<dbReference type="InterPro" id="IPR018958">
    <property type="entry name" value="Knr4/Smi1-like_dom"/>
</dbReference>
<organism evidence="2 3">
    <name type="scientific">Acinetobacter sedimenti</name>
    <dbReference type="NCBI Taxonomy" id="2919922"/>
    <lineage>
        <taxon>Bacteria</taxon>
        <taxon>Pseudomonadati</taxon>
        <taxon>Pseudomonadota</taxon>
        <taxon>Gammaproteobacteria</taxon>
        <taxon>Moraxellales</taxon>
        <taxon>Moraxellaceae</taxon>
        <taxon>Acinetobacter</taxon>
    </lineage>
</organism>
<evidence type="ECO:0000313" key="2">
    <source>
        <dbReference type="EMBL" id="MCJ8146327.1"/>
    </source>
</evidence>
<evidence type="ECO:0000259" key="1">
    <source>
        <dbReference type="Pfam" id="PF09346"/>
    </source>
</evidence>
<dbReference type="EMBL" id="JAKUML010000006">
    <property type="protein sequence ID" value="MCJ8146327.1"/>
    <property type="molecule type" value="Genomic_DNA"/>
</dbReference>
<dbReference type="InterPro" id="IPR037883">
    <property type="entry name" value="Knr4/Smi1-like_sf"/>
</dbReference>
<gene>
    <name evidence="2" type="ORF">MKI79_05345</name>
</gene>
<sequence length="171" mass="19984">MNSIEKTIGIIEKSWSTNPVLVKHNGYENPIPLRCLLNPVSNEYLAKLKSLSLPPTFKEFRSFTNGAELFKDELYGQWGLKLYNIDELDHESNYHKNQRTQDFILGDIIVGEFYGDSDLLLLRADPKSTDFGYIYVVLPLDDRKDWYLVSRSFEEFLHQFVLHQGNKFWAT</sequence>
<proteinExistence type="predicted"/>
<keyword evidence="3" id="KW-1185">Reference proteome</keyword>
<name>A0A9X1WYS1_9GAMM</name>
<dbReference type="SUPFAM" id="SSF160631">
    <property type="entry name" value="SMI1/KNR4-like"/>
    <property type="match status" value="1"/>
</dbReference>
<accession>A0A9X1WYS1</accession>
<evidence type="ECO:0000313" key="3">
    <source>
        <dbReference type="Proteomes" id="UP001139701"/>
    </source>
</evidence>
<reference evidence="2" key="1">
    <citation type="submission" date="2022-02" db="EMBL/GenBank/DDBJ databases">
        <title>Acinetobacter A3.8 sp. nov., isolated from Sediment (Zhairuo Island).</title>
        <authorList>
            <person name="Zheng K."/>
        </authorList>
    </citation>
    <scope>NUCLEOTIDE SEQUENCE</scope>
    <source>
        <strain evidence="2">A3.8</strain>
    </source>
</reference>
<dbReference type="Pfam" id="PF09346">
    <property type="entry name" value="SMI1_KNR4"/>
    <property type="match status" value="1"/>
</dbReference>
<dbReference type="Proteomes" id="UP001139701">
    <property type="component" value="Unassembled WGS sequence"/>
</dbReference>
<dbReference type="RefSeq" id="WP_241571012.1">
    <property type="nucleotide sequence ID" value="NZ_JAKUML010000006.1"/>
</dbReference>
<dbReference type="AlphaFoldDB" id="A0A9X1WYS1"/>
<comment type="caution">
    <text evidence="2">The sequence shown here is derived from an EMBL/GenBank/DDBJ whole genome shotgun (WGS) entry which is preliminary data.</text>
</comment>
<feature type="domain" description="Knr4/Smi1-like" evidence="1">
    <location>
        <begin position="50"/>
        <end position="158"/>
    </location>
</feature>
<dbReference type="Gene3D" id="3.40.1580.10">
    <property type="entry name" value="SMI1/KNR4-like"/>
    <property type="match status" value="1"/>
</dbReference>
<protein>
    <submittedName>
        <fullName evidence="2">SMI1/KNR4 family protein</fullName>
    </submittedName>
</protein>